<gene>
    <name evidence="1" type="ORF">H257_09466</name>
</gene>
<dbReference type="OrthoDB" id="63154at2759"/>
<dbReference type="RefSeq" id="XP_009833988.1">
    <property type="nucleotide sequence ID" value="XM_009835686.1"/>
</dbReference>
<organism evidence="1">
    <name type="scientific">Aphanomyces astaci</name>
    <name type="common">Crayfish plague agent</name>
    <dbReference type="NCBI Taxonomy" id="112090"/>
    <lineage>
        <taxon>Eukaryota</taxon>
        <taxon>Sar</taxon>
        <taxon>Stramenopiles</taxon>
        <taxon>Oomycota</taxon>
        <taxon>Saprolegniomycetes</taxon>
        <taxon>Saprolegniales</taxon>
        <taxon>Verrucalvaceae</taxon>
        <taxon>Aphanomyces</taxon>
    </lineage>
</organism>
<proteinExistence type="predicted"/>
<name>W4GBV2_APHAT</name>
<evidence type="ECO:0000313" key="1">
    <source>
        <dbReference type="EMBL" id="ETV76443.1"/>
    </source>
</evidence>
<sequence length="294" mass="32807">MEPPPPTMAIVAVSQRNDDNSTAAWVCSTRRLLLEPNTAMDTWVNLERFIAEYQHRPLSERLRDRQRLLVQRLAYSSTARKLFGKQQPTTSTSPRLVQFEKTHAALVDELQALIGHARTTAATFAQMGHLWSALVEADACALVEQAHVKFLAAGTKLATLCMTCGTEILAMIVQPLEAKCEKLKQLHGLLRIEHDMQLLVLAATRKLERAHATGSKNVFHRQNELTAAKGYATRVATDLHVILDWVDTMRRQLVRLEMNSLASLLARHAMTAADTLLSPVDQTVVTRSSNRSVD</sequence>
<accession>W4GBV2</accession>
<dbReference type="AlphaFoldDB" id="W4GBV2"/>
<reference evidence="1" key="1">
    <citation type="submission" date="2013-12" db="EMBL/GenBank/DDBJ databases">
        <title>The Genome Sequence of Aphanomyces astaci APO3.</title>
        <authorList>
            <consortium name="The Broad Institute Genomics Platform"/>
            <person name="Russ C."/>
            <person name="Tyler B."/>
            <person name="van West P."/>
            <person name="Dieguez-Uribeondo J."/>
            <person name="Young S.K."/>
            <person name="Zeng Q."/>
            <person name="Gargeya S."/>
            <person name="Fitzgerald M."/>
            <person name="Abouelleil A."/>
            <person name="Alvarado L."/>
            <person name="Chapman S.B."/>
            <person name="Gainer-Dewar J."/>
            <person name="Goldberg J."/>
            <person name="Griggs A."/>
            <person name="Gujja S."/>
            <person name="Hansen M."/>
            <person name="Howarth C."/>
            <person name="Imamovic A."/>
            <person name="Ireland A."/>
            <person name="Larimer J."/>
            <person name="McCowan C."/>
            <person name="Murphy C."/>
            <person name="Pearson M."/>
            <person name="Poon T.W."/>
            <person name="Priest M."/>
            <person name="Roberts A."/>
            <person name="Saif S."/>
            <person name="Shea T."/>
            <person name="Sykes S."/>
            <person name="Wortman J."/>
            <person name="Nusbaum C."/>
            <person name="Birren B."/>
        </authorList>
    </citation>
    <scope>NUCLEOTIDE SEQUENCE [LARGE SCALE GENOMIC DNA]</scope>
    <source>
        <strain evidence="1">APO3</strain>
    </source>
</reference>
<protein>
    <submittedName>
        <fullName evidence="1">Uncharacterized protein</fullName>
    </submittedName>
</protein>
<dbReference type="VEuPathDB" id="FungiDB:H257_09466"/>
<dbReference type="EMBL" id="KI913136">
    <property type="protein sequence ID" value="ETV76443.1"/>
    <property type="molecule type" value="Genomic_DNA"/>
</dbReference>
<dbReference type="GeneID" id="20811462"/>